<dbReference type="InterPro" id="IPR000172">
    <property type="entry name" value="GMC_OxRdtase_N"/>
</dbReference>
<keyword evidence="3" id="KW-0153">Cholesterol metabolism</keyword>
<evidence type="ECO:0000256" key="8">
    <source>
        <dbReference type="ARBA" id="ARBA00023166"/>
    </source>
</evidence>
<keyword evidence="5" id="KW-0274">FAD</keyword>
<dbReference type="EC" id="1.1.3.6" evidence="13"/>
<comment type="pathway">
    <text evidence="12">Steroid metabolism; cholesterol degradation.</text>
</comment>
<evidence type="ECO:0000256" key="14">
    <source>
        <dbReference type="ARBA" id="ARBA00049744"/>
    </source>
</evidence>
<evidence type="ECO:0000259" key="16">
    <source>
        <dbReference type="PROSITE" id="PS51379"/>
    </source>
</evidence>
<keyword evidence="8" id="KW-1207">Sterol metabolism</keyword>
<evidence type="ECO:0000256" key="12">
    <source>
        <dbReference type="ARBA" id="ARBA00049645"/>
    </source>
</evidence>
<evidence type="ECO:0000256" key="1">
    <source>
        <dbReference type="ARBA" id="ARBA00001974"/>
    </source>
</evidence>
<keyword evidence="18" id="KW-1185">Reference proteome</keyword>
<organism evidence="17 18">
    <name type="scientific">Skermania pinensis</name>
    <dbReference type="NCBI Taxonomy" id="39122"/>
    <lineage>
        <taxon>Bacteria</taxon>
        <taxon>Bacillati</taxon>
        <taxon>Actinomycetota</taxon>
        <taxon>Actinomycetes</taxon>
        <taxon>Mycobacteriales</taxon>
        <taxon>Gordoniaceae</taxon>
        <taxon>Skermania</taxon>
    </lineage>
</organism>
<dbReference type="PANTHER" id="PTHR47470">
    <property type="entry name" value="CHOLESTEROL OXIDASE"/>
    <property type="match status" value="1"/>
</dbReference>
<keyword evidence="10" id="KW-0413">Isomerase</keyword>
<gene>
    <name evidence="17" type="ORF">KV203_15725</name>
</gene>
<keyword evidence="6" id="KW-0560">Oxidoreductase</keyword>
<dbReference type="InterPro" id="IPR052542">
    <property type="entry name" value="Cholesterol_Oxidase"/>
</dbReference>
<dbReference type="Proteomes" id="UP000887023">
    <property type="component" value="Chromosome"/>
</dbReference>
<dbReference type="Pfam" id="PF00732">
    <property type="entry name" value="GMC_oxred_N"/>
    <property type="match status" value="1"/>
</dbReference>
<dbReference type="EMBL" id="CP079105">
    <property type="protein sequence ID" value="QXQ13302.1"/>
    <property type="molecule type" value="Genomic_DNA"/>
</dbReference>
<evidence type="ECO:0000256" key="2">
    <source>
        <dbReference type="ARBA" id="ARBA00010790"/>
    </source>
</evidence>
<comment type="cofactor">
    <cofactor evidence="1">
        <name>FAD</name>
        <dbReference type="ChEBI" id="CHEBI:57692"/>
    </cofactor>
</comment>
<name>A0ABX8S809_9ACTN</name>
<evidence type="ECO:0000256" key="15">
    <source>
        <dbReference type="ARBA" id="ARBA00049778"/>
    </source>
</evidence>
<dbReference type="InterPro" id="IPR017896">
    <property type="entry name" value="4Fe4S_Fe-S-bd"/>
</dbReference>
<reference evidence="17" key="1">
    <citation type="submission" date="2021-07" db="EMBL/GenBank/DDBJ databases">
        <title>Candidatus Kaistella beijingensis sp. nov. isolated from a municipal wastewater treatment plant is involved in sludge foaming.</title>
        <authorList>
            <person name="Song Y."/>
            <person name="Liu S.-J."/>
        </authorList>
    </citation>
    <scope>NUCLEOTIDE SEQUENCE</scope>
    <source>
        <strain evidence="17">DSM 43998</strain>
    </source>
</reference>
<accession>A0ABX8S809</accession>
<dbReference type="Pfam" id="PF05199">
    <property type="entry name" value="GMC_oxred_C"/>
    <property type="match status" value="1"/>
</dbReference>
<proteinExistence type="inferred from homology"/>
<evidence type="ECO:0000313" key="18">
    <source>
        <dbReference type="Proteomes" id="UP000887023"/>
    </source>
</evidence>
<feature type="domain" description="4Fe-4S ferredoxin-type" evidence="16">
    <location>
        <begin position="182"/>
        <end position="212"/>
    </location>
</feature>
<evidence type="ECO:0000256" key="5">
    <source>
        <dbReference type="ARBA" id="ARBA00022827"/>
    </source>
</evidence>
<dbReference type="PROSITE" id="PS51379">
    <property type="entry name" value="4FE4S_FER_2"/>
    <property type="match status" value="1"/>
</dbReference>
<keyword evidence="4" id="KW-0285">Flavoprotein</keyword>
<evidence type="ECO:0000256" key="3">
    <source>
        <dbReference type="ARBA" id="ARBA00022548"/>
    </source>
</evidence>
<keyword evidence="7" id="KW-0443">Lipid metabolism</keyword>
<dbReference type="PANTHER" id="PTHR47470:SF1">
    <property type="entry name" value="FAD-DEPENDENT OXIDOREDUCTASE 2 FAD BINDING DOMAIN-CONTAINING PROTEIN"/>
    <property type="match status" value="1"/>
</dbReference>
<evidence type="ECO:0000256" key="6">
    <source>
        <dbReference type="ARBA" id="ARBA00023002"/>
    </source>
</evidence>
<dbReference type="SUPFAM" id="SSF51905">
    <property type="entry name" value="FAD/NAD(P)-binding domain"/>
    <property type="match status" value="1"/>
</dbReference>
<evidence type="ECO:0000256" key="4">
    <source>
        <dbReference type="ARBA" id="ARBA00022630"/>
    </source>
</evidence>
<keyword evidence="9" id="KW-0753">Steroid metabolism</keyword>
<evidence type="ECO:0000256" key="10">
    <source>
        <dbReference type="ARBA" id="ARBA00023235"/>
    </source>
</evidence>
<dbReference type="InterPro" id="IPR036188">
    <property type="entry name" value="FAD/NAD-bd_sf"/>
</dbReference>
<dbReference type="EC" id="5.3.3.1" evidence="11"/>
<evidence type="ECO:0000256" key="13">
    <source>
        <dbReference type="ARBA" id="ARBA00049723"/>
    </source>
</evidence>
<comment type="similarity">
    <text evidence="2">Belongs to the GMC oxidoreductase family.</text>
</comment>
<protein>
    <recommendedName>
        <fullName evidence="14">Cholesterol oxidase</fullName>
        <ecNumber evidence="13">1.1.3.6</ecNumber>
        <ecNumber evidence="11">5.3.3.1</ecNumber>
    </recommendedName>
    <alternativeName>
        <fullName evidence="15">Cholesterol isomerase</fullName>
    </alternativeName>
</protein>
<evidence type="ECO:0000256" key="11">
    <source>
        <dbReference type="ARBA" id="ARBA00038856"/>
    </source>
</evidence>
<evidence type="ECO:0000256" key="7">
    <source>
        <dbReference type="ARBA" id="ARBA00023098"/>
    </source>
</evidence>
<dbReference type="RefSeq" id="WP_066472997.1">
    <property type="nucleotide sequence ID" value="NZ_CBCRUZ010000008.1"/>
</dbReference>
<sequence>MTTRDRPFDYDWLVIGSGFGGSVSALRLSEKGFQVGVVERGRRYTPQDLPASAWQSDKYTWAPRLGKLGIMRTSIFRHIFFPSQSGVGGGSLVYGGVLLRAKKEFFAGPQWRDLGDWEQQLEPHYDTAERMLGAAAVPFDSIHQQWIREMGRHFGTEDTVSRALTGVFFGEPGKTVPDPYFGGAGPDRTGCARCGACMVGCRVGAVNSLTQNYLWFAERNGVHILPEHQAINVTPAGNPDGSNGYHVTTIHPAGGREQTYTTRGVVFAGGALGTNELLANCKHGGSLPNLSDRLGELVRTNSESVLTVLLPEDQGNWRDVTASSSVHVDADTHIELLTYGPNADMLSLLYTVLVGDGTRLTRPLKWIAATLRHPRRWLATLWPVGWSRRTAMLLVMQSRDNAISFRARQRRWGNGYRLSTVQNGDRPSPTYIEMGQQAARWLADRTGGIAQSSVLEGLGNIPSTAHLLGGAVIGADRAQGVIDAKLRVFGYHNMLVCDGSAMPANPGVNPALTITALAEYAMAQVPPTHTVF</sequence>
<evidence type="ECO:0000256" key="9">
    <source>
        <dbReference type="ARBA" id="ARBA00023221"/>
    </source>
</evidence>
<dbReference type="InterPro" id="IPR007867">
    <property type="entry name" value="GMC_OxRtase_C"/>
</dbReference>
<dbReference type="Gene3D" id="3.50.50.60">
    <property type="entry name" value="FAD/NAD(P)-binding domain"/>
    <property type="match status" value="3"/>
</dbReference>
<evidence type="ECO:0000313" key="17">
    <source>
        <dbReference type="EMBL" id="QXQ13302.1"/>
    </source>
</evidence>